<dbReference type="EMBL" id="CAXIEN010000039">
    <property type="protein sequence ID" value="CAL1269171.1"/>
    <property type="molecule type" value="Genomic_DNA"/>
</dbReference>
<evidence type="ECO:0000313" key="2">
    <source>
        <dbReference type="Proteomes" id="UP001497382"/>
    </source>
</evidence>
<dbReference type="Proteomes" id="UP001497382">
    <property type="component" value="Unassembled WGS sequence"/>
</dbReference>
<keyword evidence="2" id="KW-1185">Reference proteome</keyword>
<name>A0AAV1ZDR5_9ARAC</name>
<dbReference type="AlphaFoldDB" id="A0AAV1ZDR5"/>
<comment type="caution">
    <text evidence="1">The sequence shown here is derived from an EMBL/GenBank/DDBJ whole genome shotgun (WGS) entry which is preliminary data.</text>
</comment>
<protein>
    <recommendedName>
        <fullName evidence="3">Maturase K</fullName>
    </recommendedName>
</protein>
<reference evidence="1 2" key="1">
    <citation type="submission" date="2024-04" db="EMBL/GenBank/DDBJ databases">
        <authorList>
            <person name="Rising A."/>
            <person name="Reimegard J."/>
            <person name="Sonavane S."/>
            <person name="Akerstrom W."/>
            <person name="Nylinder S."/>
            <person name="Hedman E."/>
            <person name="Kallberg Y."/>
        </authorList>
    </citation>
    <scope>NUCLEOTIDE SEQUENCE [LARGE SCALE GENOMIC DNA]</scope>
</reference>
<gene>
    <name evidence="1" type="ORF">LARSCL_LOCUS4596</name>
</gene>
<accession>A0AAV1ZDR5</accession>
<proteinExistence type="predicted"/>
<evidence type="ECO:0000313" key="1">
    <source>
        <dbReference type="EMBL" id="CAL1269171.1"/>
    </source>
</evidence>
<evidence type="ECO:0008006" key="3">
    <source>
        <dbReference type="Google" id="ProtNLM"/>
    </source>
</evidence>
<organism evidence="1 2">
    <name type="scientific">Larinioides sclopetarius</name>
    <dbReference type="NCBI Taxonomy" id="280406"/>
    <lineage>
        <taxon>Eukaryota</taxon>
        <taxon>Metazoa</taxon>
        <taxon>Ecdysozoa</taxon>
        <taxon>Arthropoda</taxon>
        <taxon>Chelicerata</taxon>
        <taxon>Arachnida</taxon>
        <taxon>Araneae</taxon>
        <taxon>Araneomorphae</taxon>
        <taxon>Entelegynae</taxon>
        <taxon>Araneoidea</taxon>
        <taxon>Araneidae</taxon>
        <taxon>Larinioides</taxon>
    </lineage>
</organism>
<sequence>MAQNTGQSSALYIQSWTFFYLGEYSMDQESSIRLIRFVKIVNFFYHPPDFICSQVIKSRLIQAIPFKNAIIIVH</sequence>